<keyword evidence="4" id="KW-0539">Nucleus</keyword>
<dbReference type="Gene3D" id="3.90.228.10">
    <property type="match status" value="1"/>
</dbReference>
<evidence type="ECO:0000313" key="8">
    <source>
        <dbReference type="EMBL" id="KAH6829903.1"/>
    </source>
</evidence>
<keyword evidence="3" id="KW-0346">Stress response</keyword>
<evidence type="ECO:0000256" key="4">
    <source>
        <dbReference type="ARBA" id="ARBA00023242"/>
    </source>
</evidence>
<name>A0AAD4J9W2_PERFH</name>
<gene>
    <name evidence="8" type="ORF">C2S53_012586</name>
</gene>
<dbReference type="AlphaFoldDB" id="A0AAD4J9W2"/>
<feature type="domain" description="WWE" evidence="5">
    <location>
        <begin position="77"/>
        <end position="152"/>
    </location>
</feature>
<dbReference type="PROSITE" id="PS50918">
    <property type="entry name" value="WWE"/>
    <property type="match status" value="1"/>
</dbReference>
<evidence type="ECO:0000259" key="7">
    <source>
        <dbReference type="PROSITE" id="PS51879"/>
    </source>
</evidence>
<dbReference type="InterPro" id="IPR012317">
    <property type="entry name" value="Poly(ADP-ribose)pol_cat_dom"/>
</dbReference>
<proteinExistence type="predicted"/>
<dbReference type="SUPFAM" id="SSF56399">
    <property type="entry name" value="ADP-ribosylation"/>
    <property type="match status" value="1"/>
</dbReference>
<reference evidence="8 9" key="1">
    <citation type="journal article" date="2021" name="Nat. Commun.">
        <title>Incipient diploidization of the medicinal plant Perilla within 10,000 years.</title>
        <authorList>
            <person name="Zhang Y."/>
            <person name="Shen Q."/>
            <person name="Leng L."/>
            <person name="Zhang D."/>
            <person name="Chen S."/>
            <person name="Shi Y."/>
            <person name="Ning Z."/>
            <person name="Chen S."/>
        </authorList>
    </citation>
    <scope>NUCLEOTIDE SEQUENCE [LARGE SCALE GENOMIC DNA]</scope>
    <source>
        <strain evidence="9">cv. PC099</strain>
    </source>
</reference>
<dbReference type="InterPro" id="IPR057823">
    <property type="entry name" value="WWE_RCD1"/>
</dbReference>
<evidence type="ECO:0000259" key="5">
    <source>
        <dbReference type="PROSITE" id="PS50918"/>
    </source>
</evidence>
<dbReference type="EMBL" id="SDAM02000103">
    <property type="protein sequence ID" value="KAH6829903.1"/>
    <property type="molecule type" value="Genomic_DNA"/>
</dbReference>
<evidence type="ECO:0008006" key="10">
    <source>
        <dbReference type="Google" id="ProtNLM"/>
    </source>
</evidence>
<dbReference type="GO" id="GO:0005634">
    <property type="term" value="C:nucleus"/>
    <property type="evidence" value="ECO:0007669"/>
    <property type="project" value="UniProtKB-SubCell"/>
</dbReference>
<comment type="caution">
    <text evidence="8">The sequence shown here is derived from an EMBL/GenBank/DDBJ whole genome shotgun (WGS) entry which is preliminary data.</text>
</comment>
<dbReference type="InterPro" id="IPR004170">
    <property type="entry name" value="WWE_dom"/>
</dbReference>
<dbReference type="GO" id="GO:0003950">
    <property type="term" value="F:NAD+ poly-ADP-ribosyltransferase activity"/>
    <property type="evidence" value="ECO:0007669"/>
    <property type="project" value="InterPro"/>
</dbReference>
<evidence type="ECO:0000313" key="9">
    <source>
        <dbReference type="Proteomes" id="UP001190926"/>
    </source>
</evidence>
<protein>
    <recommendedName>
        <fullName evidence="10">Inactive poly [ADP-ribose] polymerase RCD1-like</fullName>
    </recommendedName>
</protein>
<dbReference type="PANTHER" id="PTHR32263:SF41">
    <property type="entry name" value="INACTIVE POLY [ADP-RIBOSE] POLYMERASE RCD1-LIKE ISOFORM X1"/>
    <property type="match status" value="1"/>
</dbReference>
<evidence type="ECO:0000259" key="6">
    <source>
        <dbReference type="PROSITE" id="PS51059"/>
    </source>
</evidence>
<dbReference type="PROSITE" id="PS51879">
    <property type="entry name" value="RST"/>
    <property type="match status" value="1"/>
</dbReference>
<dbReference type="PANTHER" id="PTHR32263">
    <property type="entry name" value="INACTIVE POLY [ADP-RIBOSE] POLYMERASE SRO4-RELATED"/>
    <property type="match status" value="1"/>
</dbReference>
<evidence type="ECO:0000256" key="2">
    <source>
        <dbReference type="ARBA" id="ARBA00022473"/>
    </source>
</evidence>
<feature type="domain" description="PARP catalytic" evidence="6">
    <location>
        <begin position="251"/>
        <end position="471"/>
    </location>
</feature>
<accession>A0AAD4J9W2</accession>
<dbReference type="PROSITE" id="PS51059">
    <property type="entry name" value="PARP_CATALYTIC"/>
    <property type="match status" value="1"/>
</dbReference>
<dbReference type="InterPro" id="IPR044964">
    <property type="entry name" value="RCD1/SRO1-5"/>
</dbReference>
<dbReference type="InterPro" id="IPR022003">
    <property type="entry name" value="RST"/>
</dbReference>
<evidence type="ECO:0000256" key="3">
    <source>
        <dbReference type="ARBA" id="ARBA00023016"/>
    </source>
</evidence>
<keyword evidence="9" id="KW-1185">Reference proteome</keyword>
<feature type="domain" description="RST" evidence="7">
    <location>
        <begin position="491"/>
        <end position="545"/>
    </location>
</feature>
<dbReference type="Pfam" id="PF12174">
    <property type="entry name" value="RST"/>
    <property type="match status" value="1"/>
</dbReference>
<comment type="subcellular location">
    <subcellularLocation>
        <location evidence="1">Nucleus</location>
    </subcellularLocation>
</comment>
<dbReference type="Pfam" id="PF23467">
    <property type="entry name" value="WWE_5"/>
    <property type="match status" value="1"/>
</dbReference>
<keyword evidence="2" id="KW-0217">Developmental protein</keyword>
<sequence>MNTKFEKVLDSGRGVVDLKRKRSEQCTIPLKGATHVPFTLQCPPRSSIQKIDKRRKLDGSINKYSSCTFPYGRRVLKYYSNFNKSGILQRLMYHDNDEWKDFSQDIIADVNKDLLIKKPAAEVEFNGTKILLDFLHMMQLDMNTGMHRPIAWIDVLGNCFFPEIFSEYDDANSYPYEFAEGDNHMGNEPQGSNEINLHLEIAIHGLDNESSGESNVIVEQVQAHESAALRNCGDEANDSCAKASYEEGDVKCEDGQQIDGNMIKVDGPVPRTLDSDTVKEMFNKSVGSGRTAAAEIVEMHHCTSIAMKSRLELFEKQAEITKKYRGDANVQYAWLPCLKGTVSTILQYGVGHYEPLKIKPLNGMGIHLIPANGTQISFDYFDVDENDIRHMVFCRVIMGNMELVRSGSSQFHPSSEEFDSGVDKLPNPNRYVVWNMNMTSHIYPECAISFKMTSDLEEPVFGKESTVDLPAFNTCYEGPQDQIAGKTFQARTPKSPWMPFPLLFAAISKKVPPQRMDLVKTNYALFRVCWCRRAPTLKQFAANHE</sequence>
<evidence type="ECO:0000256" key="1">
    <source>
        <dbReference type="ARBA" id="ARBA00004123"/>
    </source>
</evidence>
<organism evidence="8 9">
    <name type="scientific">Perilla frutescens var. hirtella</name>
    <name type="common">Perilla citriodora</name>
    <name type="synonym">Perilla setoyensis</name>
    <dbReference type="NCBI Taxonomy" id="608512"/>
    <lineage>
        <taxon>Eukaryota</taxon>
        <taxon>Viridiplantae</taxon>
        <taxon>Streptophyta</taxon>
        <taxon>Embryophyta</taxon>
        <taxon>Tracheophyta</taxon>
        <taxon>Spermatophyta</taxon>
        <taxon>Magnoliopsida</taxon>
        <taxon>eudicotyledons</taxon>
        <taxon>Gunneridae</taxon>
        <taxon>Pentapetalae</taxon>
        <taxon>asterids</taxon>
        <taxon>lamiids</taxon>
        <taxon>Lamiales</taxon>
        <taxon>Lamiaceae</taxon>
        <taxon>Nepetoideae</taxon>
        <taxon>Elsholtzieae</taxon>
        <taxon>Perilla</taxon>
    </lineage>
</organism>
<dbReference type="Proteomes" id="UP001190926">
    <property type="component" value="Unassembled WGS sequence"/>
</dbReference>